<proteinExistence type="evidence at transcript level"/>
<evidence type="ECO:0000313" key="2">
    <source>
        <dbReference type="EMBL" id="ACG41064.1"/>
    </source>
</evidence>
<dbReference type="AlphaFoldDB" id="B6TVD1"/>
<accession>B6TVD1</accession>
<protein>
    <submittedName>
        <fullName evidence="2">Uncharacterized protein</fullName>
    </submittedName>
</protein>
<feature type="transmembrane region" description="Helical" evidence="1">
    <location>
        <begin position="22"/>
        <end position="41"/>
    </location>
</feature>
<organism evidence="2">
    <name type="scientific">Zea mays</name>
    <name type="common">Maize</name>
    <dbReference type="NCBI Taxonomy" id="4577"/>
    <lineage>
        <taxon>Eukaryota</taxon>
        <taxon>Viridiplantae</taxon>
        <taxon>Streptophyta</taxon>
        <taxon>Embryophyta</taxon>
        <taxon>Tracheophyta</taxon>
        <taxon>Spermatophyta</taxon>
        <taxon>Magnoliopsida</taxon>
        <taxon>Liliopsida</taxon>
        <taxon>Poales</taxon>
        <taxon>Poaceae</taxon>
        <taxon>PACMAD clade</taxon>
        <taxon>Panicoideae</taxon>
        <taxon>Andropogonodae</taxon>
        <taxon>Andropogoneae</taxon>
        <taxon>Tripsacinae</taxon>
        <taxon>Zea</taxon>
    </lineage>
</organism>
<keyword evidence="1" id="KW-1133">Transmembrane helix</keyword>
<name>B6TVD1_MAIZE</name>
<keyword evidence="1" id="KW-0472">Membrane</keyword>
<dbReference type="HOGENOM" id="CLU_2834865_0_0_1"/>
<sequence>MHPAKPIHMVSSPWQDGSAEDIITATMQSAACTILIILLFLTSSMGPRTQRQFYCTMFILCLLIVI</sequence>
<dbReference type="EMBL" id="EU968946">
    <property type="protein sequence ID" value="ACG41064.1"/>
    <property type="molecule type" value="mRNA"/>
</dbReference>
<evidence type="ECO:0000256" key="1">
    <source>
        <dbReference type="SAM" id="Phobius"/>
    </source>
</evidence>
<reference evidence="2" key="1">
    <citation type="journal article" date="2009" name="Plant Mol. Biol.">
        <title>Insights into corn genes derived from large-scale cDNA sequencing.</title>
        <authorList>
            <person name="Alexandrov N.N."/>
            <person name="Brover V.V."/>
            <person name="Freidin S."/>
            <person name="Troukhan M.E."/>
            <person name="Tatarinova T.V."/>
            <person name="Zhang H."/>
            <person name="Swaller T.J."/>
            <person name="Lu Y.P."/>
            <person name="Bouck J."/>
            <person name="Flavell R.B."/>
            <person name="Feldmann K.A."/>
        </authorList>
    </citation>
    <scope>NUCLEOTIDE SEQUENCE</scope>
</reference>
<keyword evidence="1" id="KW-0812">Transmembrane</keyword>